<evidence type="ECO:0000256" key="5">
    <source>
        <dbReference type="ARBA" id="ARBA00023004"/>
    </source>
</evidence>
<evidence type="ECO:0000256" key="1">
    <source>
        <dbReference type="ARBA" id="ARBA00001966"/>
    </source>
</evidence>
<comment type="cofactor">
    <cofactor evidence="1">
        <name>[4Fe-4S] cluster</name>
        <dbReference type="ChEBI" id="CHEBI:49883"/>
    </cofactor>
</comment>
<evidence type="ECO:0000256" key="4">
    <source>
        <dbReference type="ARBA" id="ARBA00022723"/>
    </source>
</evidence>
<dbReference type="RefSeq" id="WP_014296202.1">
    <property type="nucleotide sequence ID" value="NC_016751.1"/>
</dbReference>
<dbReference type="PANTHER" id="PTHR30352:SF13">
    <property type="entry name" value="GLYCYL-RADICAL ENZYME ACTIVATING ENZYME YJJW-RELATED"/>
    <property type="match status" value="1"/>
</dbReference>
<evidence type="ECO:0000259" key="7">
    <source>
        <dbReference type="PROSITE" id="PS51918"/>
    </source>
</evidence>
<evidence type="ECO:0000256" key="3">
    <source>
        <dbReference type="ARBA" id="ARBA00022691"/>
    </source>
</evidence>
<organism evidence="8 9">
    <name type="scientific">Marinitoga piezophila (strain DSM 14283 / JCM 11233 / KA3)</name>
    <dbReference type="NCBI Taxonomy" id="443254"/>
    <lineage>
        <taxon>Bacteria</taxon>
        <taxon>Thermotogati</taxon>
        <taxon>Thermotogota</taxon>
        <taxon>Thermotogae</taxon>
        <taxon>Petrotogales</taxon>
        <taxon>Petrotogaceae</taxon>
        <taxon>Marinitoga</taxon>
    </lineage>
</organism>
<reference evidence="9" key="2">
    <citation type="submission" date="2012-01" db="EMBL/GenBank/DDBJ databases">
        <title>Complete sequence of chromosome of Marinitoga piezophila KA3.</title>
        <authorList>
            <person name="Lucas S."/>
            <person name="Han J."/>
            <person name="Lapidus A."/>
            <person name="Cheng J.-F."/>
            <person name="Goodwin L."/>
            <person name="Pitluck S."/>
            <person name="Peters L."/>
            <person name="Mikhailova N."/>
            <person name="Teshima H."/>
            <person name="Detter J.C."/>
            <person name="Han C."/>
            <person name="Tapia R."/>
            <person name="Land M."/>
            <person name="Hauser L."/>
            <person name="Kyrpides N."/>
            <person name="Ivanova N."/>
            <person name="Pagani I."/>
            <person name="Jebbar M."/>
            <person name="Vannier P."/>
            <person name="Oger P."/>
            <person name="Cario A."/>
            <person name="Bartlett D."/>
            <person name="Noll K.M."/>
            <person name="Woyke T."/>
        </authorList>
    </citation>
    <scope>NUCLEOTIDE SEQUENCE [LARGE SCALE GENOMIC DNA]</scope>
    <source>
        <strain evidence="9">DSM 14283 / JCM 11233 / KA3</strain>
    </source>
</reference>
<dbReference type="SMART" id="SM00729">
    <property type="entry name" value="Elp3"/>
    <property type="match status" value="1"/>
</dbReference>
<dbReference type="SFLD" id="SFLDS00029">
    <property type="entry name" value="Radical_SAM"/>
    <property type="match status" value="1"/>
</dbReference>
<dbReference type="InterPro" id="IPR012840">
    <property type="entry name" value="NrdG2"/>
</dbReference>
<dbReference type="AlphaFoldDB" id="H2J669"/>
<dbReference type="STRING" id="443254.Marpi_0692"/>
<dbReference type="Gene3D" id="3.20.20.70">
    <property type="entry name" value="Aldolase class I"/>
    <property type="match status" value="1"/>
</dbReference>
<dbReference type="SFLD" id="SFLDG01094">
    <property type="entry name" value="Uncharacterised_Radical_SAM_Su"/>
    <property type="match status" value="1"/>
</dbReference>
<dbReference type="InterPro" id="IPR034457">
    <property type="entry name" value="Organic_radical-activating"/>
</dbReference>
<sequence length="214" mass="24831">MIIAGIRTFSFVDYPGKISAVLYTGGCNFRCSWCHNWKIAYADDYKKLNEEEVLNKLKGLRKRLNAICITGGEPTIHKDLPDLIRKIKNLGYSVKLDTNGTNPEMLRKLVESNLIDYVAMDIKADFKNYTKLISRNYSFEKEIKESIDILRNLNINYEFRMTYVPGLSKEEDVEFFEEFLLSDEKGYITIANSTEIFEINKKGIDLNVKKLILR</sequence>
<dbReference type="InterPro" id="IPR006638">
    <property type="entry name" value="Elp3/MiaA/NifB-like_rSAM"/>
</dbReference>
<evidence type="ECO:0000313" key="9">
    <source>
        <dbReference type="Proteomes" id="UP000007161"/>
    </source>
</evidence>
<dbReference type="OrthoDB" id="9782387at2"/>
<dbReference type="NCBIfam" id="TIGR02495">
    <property type="entry name" value="NrdG2"/>
    <property type="match status" value="1"/>
</dbReference>
<accession>H2J669</accession>
<dbReference type="GO" id="GO:0051539">
    <property type="term" value="F:4 iron, 4 sulfur cluster binding"/>
    <property type="evidence" value="ECO:0007669"/>
    <property type="project" value="UniProtKB-KW"/>
</dbReference>
<dbReference type="InterPro" id="IPR007197">
    <property type="entry name" value="rSAM"/>
</dbReference>
<keyword evidence="4" id="KW-0479">Metal-binding</keyword>
<gene>
    <name evidence="8" type="ordered locus">Marpi_0692</name>
</gene>
<dbReference type="CDD" id="cd01335">
    <property type="entry name" value="Radical_SAM"/>
    <property type="match status" value="1"/>
</dbReference>
<dbReference type="GO" id="GO:0046872">
    <property type="term" value="F:metal ion binding"/>
    <property type="evidence" value="ECO:0007669"/>
    <property type="project" value="UniProtKB-KW"/>
</dbReference>
<dbReference type="SUPFAM" id="SSF102114">
    <property type="entry name" value="Radical SAM enzymes"/>
    <property type="match status" value="1"/>
</dbReference>
<keyword evidence="9" id="KW-1185">Reference proteome</keyword>
<proteinExistence type="predicted"/>
<keyword evidence="5" id="KW-0408">Iron</keyword>
<dbReference type="HOGENOM" id="CLU_078147_2_0_0"/>
<dbReference type="EMBL" id="CP003257">
    <property type="protein sequence ID" value="AEX85130.1"/>
    <property type="molecule type" value="Genomic_DNA"/>
</dbReference>
<evidence type="ECO:0000313" key="8">
    <source>
        <dbReference type="EMBL" id="AEX85130.1"/>
    </source>
</evidence>
<dbReference type="Pfam" id="PF04055">
    <property type="entry name" value="Radical_SAM"/>
    <property type="match status" value="1"/>
</dbReference>
<evidence type="ECO:0000256" key="2">
    <source>
        <dbReference type="ARBA" id="ARBA00022485"/>
    </source>
</evidence>
<protein>
    <submittedName>
        <fullName evidence="8">Anaerobic ribonucleoside-triphosphate reductase activating protein</fullName>
    </submittedName>
</protein>
<dbReference type="PROSITE" id="PS51918">
    <property type="entry name" value="RADICAL_SAM"/>
    <property type="match status" value="1"/>
</dbReference>
<dbReference type="PANTHER" id="PTHR30352">
    <property type="entry name" value="PYRUVATE FORMATE-LYASE-ACTIVATING ENZYME"/>
    <property type="match status" value="1"/>
</dbReference>
<feature type="domain" description="Radical SAM core" evidence="7">
    <location>
        <begin position="12"/>
        <end position="214"/>
    </location>
</feature>
<dbReference type="InterPro" id="IPR058240">
    <property type="entry name" value="rSAM_sf"/>
</dbReference>
<dbReference type="GO" id="GO:0003824">
    <property type="term" value="F:catalytic activity"/>
    <property type="evidence" value="ECO:0007669"/>
    <property type="project" value="InterPro"/>
</dbReference>
<keyword evidence="3" id="KW-0949">S-adenosyl-L-methionine</keyword>
<dbReference type="SFLD" id="SFLDG01067">
    <property type="entry name" value="SPASM/twitch_domain_containing"/>
    <property type="match status" value="1"/>
</dbReference>
<keyword evidence="2" id="KW-0004">4Fe-4S</keyword>
<dbReference type="eggNOG" id="COG1180">
    <property type="taxonomic scope" value="Bacteria"/>
</dbReference>
<evidence type="ECO:0000256" key="6">
    <source>
        <dbReference type="ARBA" id="ARBA00023014"/>
    </source>
</evidence>
<name>H2J669_MARPK</name>
<dbReference type="KEGG" id="mpz:Marpi_0692"/>
<keyword evidence="6" id="KW-0411">Iron-sulfur</keyword>
<dbReference type="InterPro" id="IPR013785">
    <property type="entry name" value="Aldolase_TIM"/>
</dbReference>
<dbReference type="Proteomes" id="UP000007161">
    <property type="component" value="Chromosome"/>
</dbReference>
<reference evidence="8 9" key="1">
    <citation type="journal article" date="2012" name="J. Bacteriol.">
        <title>Complete Genome Sequence of the Thermophilic, Piezophilic, Heterotrophic Bacterium Marinitoga piezophila KA3.</title>
        <authorList>
            <person name="Lucas S."/>
            <person name="Han J."/>
            <person name="Lapidus A."/>
            <person name="Cheng J.F."/>
            <person name="Goodwin L.A."/>
            <person name="Pitluck S."/>
            <person name="Peters L."/>
            <person name="Mikhailova N."/>
            <person name="Teshima H."/>
            <person name="Detter J.C."/>
            <person name="Han C."/>
            <person name="Tapia R."/>
            <person name="Land M."/>
            <person name="Hauser L."/>
            <person name="Kyrpides N.C."/>
            <person name="Ivanova N."/>
            <person name="Pagani I."/>
            <person name="Vannier P."/>
            <person name="Oger P."/>
            <person name="Bartlett D.H."/>
            <person name="Noll K.M."/>
            <person name="Woyke T."/>
            <person name="Jebbar M."/>
        </authorList>
    </citation>
    <scope>NUCLEOTIDE SEQUENCE [LARGE SCALE GENOMIC DNA]</scope>
    <source>
        <strain evidence="9">DSM 14283 / JCM 11233 / KA3</strain>
    </source>
</reference>